<dbReference type="PANTHER" id="PTHR31793:SF37">
    <property type="entry name" value="ACYL-COA THIOESTER HYDROLASE YBGC"/>
    <property type="match status" value="1"/>
</dbReference>
<dbReference type="Gene3D" id="3.10.129.10">
    <property type="entry name" value="Hotdog Thioesterase"/>
    <property type="match status" value="1"/>
</dbReference>
<dbReference type="InterPro" id="IPR006683">
    <property type="entry name" value="Thioestr_dom"/>
</dbReference>
<protein>
    <recommendedName>
        <fullName evidence="3">Thioesterase domain-containing protein</fullName>
    </recommendedName>
</protein>
<dbReference type="InterPro" id="IPR050563">
    <property type="entry name" value="4-hydroxybenzoyl-CoA_TE"/>
</dbReference>
<dbReference type="NCBIfam" id="TIGR02799">
    <property type="entry name" value="thio_ybgC"/>
    <property type="match status" value="1"/>
</dbReference>
<feature type="domain" description="Thioesterase" evidence="3">
    <location>
        <begin position="25"/>
        <end position="109"/>
    </location>
</feature>
<dbReference type="PANTHER" id="PTHR31793">
    <property type="entry name" value="4-HYDROXYBENZOYL-COA THIOESTERASE FAMILY MEMBER"/>
    <property type="match status" value="1"/>
</dbReference>
<reference evidence="4 5" key="1">
    <citation type="submission" date="2012-09" db="EMBL/GenBank/DDBJ databases">
        <title>Genome Sequence of alkane-degrading Bacterium Alcanivorax venustensis ISO4.</title>
        <authorList>
            <person name="Lai Q."/>
            <person name="Shao Z."/>
        </authorList>
    </citation>
    <scope>NUCLEOTIDE SEQUENCE [LARGE SCALE GENOMIC DNA]</scope>
    <source>
        <strain evidence="4 5">ISO4</strain>
    </source>
</reference>
<dbReference type="RefSeq" id="WP_142948695.1">
    <property type="nucleotide sequence ID" value="NZ_ARXR01000006.1"/>
</dbReference>
<organism evidence="4 5">
    <name type="scientific">Alloalcanivorax venustensis ISO4</name>
    <dbReference type="NCBI Taxonomy" id="1177184"/>
    <lineage>
        <taxon>Bacteria</taxon>
        <taxon>Pseudomonadati</taxon>
        <taxon>Pseudomonadota</taxon>
        <taxon>Gammaproteobacteria</taxon>
        <taxon>Oceanospirillales</taxon>
        <taxon>Alcanivoracaceae</taxon>
        <taxon>Alloalcanivorax</taxon>
    </lineage>
</organism>
<evidence type="ECO:0000313" key="5">
    <source>
        <dbReference type="Proteomes" id="UP000644441"/>
    </source>
</evidence>
<evidence type="ECO:0000259" key="3">
    <source>
        <dbReference type="Pfam" id="PF03061"/>
    </source>
</evidence>
<gene>
    <name evidence="4" type="ORF">ISO4_01112</name>
</gene>
<dbReference type="GeneID" id="99767380"/>
<sequence>MSEKFSQGSEFVLPVRVYIEDTDAGGIVYYVNYLKFMERARTEYMRSLGYQHYALAEENFQFVVHSAQINYRKPGRIDDDLRVSARLVALKRATLVFAQRVTRDQEVLCEATIKVACVSADGIKPVALPGPLHDKFKAEFEELG</sequence>
<dbReference type="Pfam" id="PF03061">
    <property type="entry name" value="4HBT"/>
    <property type="match status" value="1"/>
</dbReference>
<evidence type="ECO:0000313" key="4">
    <source>
        <dbReference type="EMBL" id="MBF5052510.1"/>
    </source>
</evidence>
<dbReference type="CDD" id="cd00586">
    <property type="entry name" value="4HBT"/>
    <property type="match status" value="1"/>
</dbReference>
<dbReference type="Proteomes" id="UP000644441">
    <property type="component" value="Unassembled WGS sequence"/>
</dbReference>
<keyword evidence="5" id="KW-1185">Reference proteome</keyword>
<comment type="similarity">
    <text evidence="1">Belongs to the 4-hydroxybenzoyl-CoA thioesterase family.</text>
</comment>
<dbReference type="SUPFAM" id="SSF54637">
    <property type="entry name" value="Thioesterase/thiol ester dehydrase-isomerase"/>
    <property type="match status" value="1"/>
</dbReference>
<dbReference type="InterPro" id="IPR006684">
    <property type="entry name" value="YbgC/YbaW"/>
</dbReference>
<evidence type="ECO:0000256" key="2">
    <source>
        <dbReference type="ARBA" id="ARBA00022801"/>
    </source>
</evidence>
<keyword evidence="2" id="KW-0378">Hydrolase</keyword>
<dbReference type="EMBL" id="ARXR01000006">
    <property type="protein sequence ID" value="MBF5052510.1"/>
    <property type="molecule type" value="Genomic_DNA"/>
</dbReference>
<dbReference type="InterPro" id="IPR014166">
    <property type="entry name" value="Tol-Pal_acyl-CoA_thioesterase"/>
</dbReference>
<comment type="caution">
    <text evidence="4">The sequence shown here is derived from an EMBL/GenBank/DDBJ whole genome shotgun (WGS) entry which is preliminary data.</text>
</comment>
<dbReference type="InterPro" id="IPR029069">
    <property type="entry name" value="HotDog_dom_sf"/>
</dbReference>
<name>A0ABS0AGV3_9GAMM</name>
<accession>A0ABS0AGV3</accession>
<proteinExistence type="inferred from homology"/>
<dbReference type="PIRSF" id="PIRSF003230">
    <property type="entry name" value="YbgC"/>
    <property type="match status" value="1"/>
</dbReference>
<evidence type="ECO:0000256" key="1">
    <source>
        <dbReference type="ARBA" id="ARBA00005953"/>
    </source>
</evidence>
<dbReference type="NCBIfam" id="TIGR00051">
    <property type="entry name" value="YbgC/FadM family acyl-CoA thioesterase"/>
    <property type="match status" value="1"/>
</dbReference>